<dbReference type="Gene3D" id="3.40.50.620">
    <property type="entry name" value="HUPs"/>
    <property type="match status" value="1"/>
</dbReference>
<accession>A0A378WF18</accession>
<dbReference type="Proteomes" id="UP000254055">
    <property type="component" value="Unassembled WGS sequence"/>
</dbReference>
<evidence type="ECO:0000313" key="1">
    <source>
        <dbReference type="EMBL" id="SUA36048.1"/>
    </source>
</evidence>
<organism evidence="1 2">
    <name type="scientific">Neisseria zoodegmatis</name>
    <dbReference type="NCBI Taxonomy" id="326523"/>
    <lineage>
        <taxon>Bacteria</taxon>
        <taxon>Pseudomonadati</taxon>
        <taxon>Pseudomonadota</taxon>
        <taxon>Betaproteobacteria</taxon>
        <taxon>Neisseriales</taxon>
        <taxon>Neisseriaceae</taxon>
        <taxon>Neisseria</taxon>
    </lineage>
</organism>
<reference evidence="1 2" key="1">
    <citation type="submission" date="2018-06" db="EMBL/GenBank/DDBJ databases">
        <authorList>
            <consortium name="Pathogen Informatics"/>
            <person name="Doyle S."/>
        </authorList>
    </citation>
    <scope>NUCLEOTIDE SEQUENCE [LARGE SCALE GENOMIC DNA]</scope>
    <source>
        <strain evidence="1 2">NCTC12229</strain>
    </source>
</reference>
<dbReference type="EMBL" id="UGRS01000001">
    <property type="protein sequence ID" value="SUA36048.1"/>
    <property type="molecule type" value="Genomic_DNA"/>
</dbReference>
<sequence>MKIFTAVVKKPPISCRDHHEHLQTSEVILSLIDKSVRNFFPVRDFDNEVFEISKGCNSQICWSMASNESNRNIYNKKNNCIDYIDVIGSCSVDINELHVGKFLDINKIRAMGGRFSLIKIDESSLEFVTDAVGSYIAFYAETEDFWILSTHSTIVHYIQRSLAEPFKQFNPIYDVNSLRNFAIQGHYDHISCAFEGVKCIPLDSRLIIDFSGVQIQRFNSDIYESGSILSAIEYDDIVQNLAESIALACKPLVDAQSINFPISGGRDSRLVAAALFAVGLRQVKCATSGYPEHPDVIIGKKIANILGWPHETREPGPSPESLSYEDPVNRIIRALDVHDLQTSAWDDIEDYGPFISVPVLSGVGGELLRGGYMATKKVEVDTYQAIQQINNLLNGGSFFDIPPSVSTRHYTRKILEIAQFNPMLALDYLYYDNRNYRWVTARRRGLTFRRVGVEPLFDNRVVSLSRKIDVKTKWQERLFFDVIAKLNPNLRDIPIEGSRWRFEADHPIIVNNKNYADGWEKRMALSSTTKAKAYDFRSLFDLKLRTQIYSMILDSCRELEVLGVNRLKLEKYLGNEPPKYPTAIWHLLTAIFIVNGKWISPNRAKKELSFNMIVPKY</sequence>
<dbReference type="OrthoDB" id="8335492at2"/>
<name>A0A378WF18_9NEIS</name>
<gene>
    <name evidence="1" type="ORF">NCTC12229_00460</name>
</gene>
<dbReference type="SUPFAM" id="SSF52402">
    <property type="entry name" value="Adenine nucleotide alpha hydrolases-like"/>
    <property type="match status" value="1"/>
</dbReference>
<dbReference type="AlphaFoldDB" id="A0A378WF18"/>
<proteinExistence type="predicted"/>
<dbReference type="InterPro" id="IPR014729">
    <property type="entry name" value="Rossmann-like_a/b/a_fold"/>
</dbReference>
<dbReference type="RefSeq" id="WP_115133380.1">
    <property type="nucleotide sequence ID" value="NZ_UGRS01000001.1"/>
</dbReference>
<evidence type="ECO:0000313" key="2">
    <source>
        <dbReference type="Proteomes" id="UP000254055"/>
    </source>
</evidence>
<protein>
    <submittedName>
        <fullName evidence="1">Asparagine synthase (Glutamine-hydrolyzing)</fullName>
    </submittedName>
</protein>